<keyword evidence="15" id="KW-1185">Reference proteome</keyword>
<evidence type="ECO:0000313" key="14">
    <source>
        <dbReference type="EMBL" id="KCZ90331.1"/>
    </source>
</evidence>
<feature type="region of interest" description="Disordered" evidence="13">
    <location>
        <begin position="112"/>
        <end position="133"/>
    </location>
</feature>
<dbReference type="InterPro" id="IPR036563">
    <property type="entry name" value="MoaE_sf"/>
</dbReference>
<reference evidence="14 15" key="1">
    <citation type="journal article" date="2014" name="Antonie Van Leeuwenhoek">
        <title>Hyphomonas beringensis sp. nov. and Hyphomonas chukchiensis sp. nov., isolated from surface seawater of the Bering Sea and Chukchi Sea.</title>
        <authorList>
            <person name="Li C."/>
            <person name="Lai Q."/>
            <person name="Li G."/>
            <person name="Dong C."/>
            <person name="Wang J."/>
            <person name="Liao Y."/>
            <person name="Shao Z."/>
        </authorList>
    </citation>
    <scope>NUCLEOTIDE SEQUENCE [LARGE SCALE GENOMIC DNA]</scope>
    <source>
        <strain evidence="14 15">VP2</strain>
    </source>
</reference>
<dbReference type="GO" id="GO:0030366">
    <property type="term" value="F:molybdopterin synthase activity"/>
    <property type="evidence" value="ECO:0007669"/>
    <property type="project" value="UniProtKB-EC"/>
</dbReference>
<dbReference type="InterPro" id="IPR003448">
    <property type="entry name" value="Mopterin_biosynth_MoaE"/>
</dbReference>
<sequence length="133" mass="15115">MGYGALVSFEGVVRPVTKQGEPLDRLILDHHPRMTVSSLERIAREGAARFDICALSVVHRAGAMAPGEIIVLVAVASDHRRAAFQCADYLMDRLKTEAVFWKREQGPFGERWIEPTQRDTEDRERWNEEKTGH</sequence>
<evidence type="ECO:0000256" key="13">
    <source>
        <dbReference type="SAM" id="MobiDB-lite"/>
    </source>
</evidence>
<evidence type="ECO:0000256" key="5">
    <source>
        <dbReference type="ARBA" id="ARBA00023150"/>
    </source>
</evidence>
<dbReference type="eggNOG" id="COG0314">
    <property type="taxonomic scope" value="Bacteria"/>
</dbReference>
<dbReference type="PANTHER" id="PTHR23404">
    <property type="entry name" value="MOLYBDOPTERIN SYNTHASE RELATED"/>
    <property type="match status" value="1"/>
</dbReference>
<evidence type="ECO:0000256" key="12">
    <source>
        <dbReference type="ARBA" id="ARBA00049878"/>
    </source>
</evidence>
<evidence type="ECO:0000256" key="11">
    <source>
        <dbReference type="ARBA" id="ARBA00032474"/>
    </source>
</evidence>
<comment type="catalytic activity">
    <reaction evidence="12">
        <text>2 [molybdopterin-synthase sulfur-carrier protein]-C-terminal-Gly-aminoethanethioate + cyclic pyranopterin phosphate + H2O = molybdopterin + 2 [molybdopterin-synthase sulfur-carrier protein]-C-terminal Gly-Gly + 2 H(+)</text>
        <dbReference type="Rhea" id="RHEA:26333"/>
        <dbReference type="Rhea" id="RHEA-COMP:12202"/>
        <dbReference type="Rhea" id="RHEA-COMP:19907"/>
        <dbReference type="ChEBI" id="CHEBI:15377"/>
        <dbReference type="ChEBI" id="CHEBI:15378"/>
        <dbReference type="ChEBI" id="CHEBI:58698"/>
        <dbReference type="ChEBI" id="CHEBI:59648"/>
        <dbReference type="ChEBI" id="CHEBI:90778"/>
        <dbReference type="ChEBI" id="CHEBI:232372"/>
        <dbReference type="EC" id="2.8.1.12"/>
    </reaction>
</comment>
<gene>
    <name evidence="14" type="ORF">HJA_03851</name>
</gene>
<evidence type="ECO:0000256" key="10">
    <source>
        <dbReference type="ARBA" id="ARBA00030781"/>
    </source>
</evidence>
<dbReference type="SUPFAM" id="SSF54690">
    <property type="entry name" value="Molybdopterin synthase subunit MoaE"/>
    <property type="match status" value="1"/>
</dbReference>
<dbReference type="Gene3D" id="3.90.1170.40">
    <property type="entry name" value="Molybdopterin biosynthesis MoaE subunit"/>
    <property type="match status" value="1"/>
</dbReference>
<keyword evidence="5" id="KW-0501">Molybdenum cofactor biosynthesis</keyword>
<comment type="caution">
    <text evidence="14">The sequence shown here is derived from an EMBL/GenBank/DDBJ whole genome shotgun (WGS) entry which is preliminary data.</text>
</comment>
<evidence type="ECO:0000256" key="6">
    <source>
        <dbReference type="ARBA" id="ARBA00025448"/>
    </source>
</evidence>
<evidence type="ECO:0000256" key="2">
    <source>
        <dbReference type="ARBA" id="ARBA00005426"/>
    </source>
</evidence>
<proteinExistence type="inferred from homology"/>
<dbReference type="STRING" id="1280952.HJA_03851"/>
<evidence type="ECO:0000256" key="8">
    <source>
        <dbReference type="ARBA" id="ARBA00029745"/>
    </source>
</evidence>
<evidence type="ECO:0000256" key="7">
    <source>
        <dbReference type="ARBA" id="ARBA00026066"/>
    </source>
</evidence>
<dbReference type="EC" id="2.8.1.12" evidence="3"/>
<evidence type="ECO:0000256" key="3">
    <source>
        <dbReference type="ARBA" id="ARBA00011950"/>
    </source>
</evidence>
<dbReference type="GO" id="GO:0006777">
    <property type="term" value="P:Mo-molybdopterin cofactor biosynthetic process"/>
    <property type="evidence" value="ECO:0007669"/>
    <property type="project" value="UniProtKB-KW"/>
</dbReference>
<dbReference type="Proteomes" id="UP000024816">
    <property type="component" value="Unassembled WGS sequence"/>
</dbReference>
<dbReference type="CDD" id="cd00756">
    <property type="entry name" value="MoaE"/>
    <property type="match status" value="1"/>
</dbReference>
<evidence type="ECO:0000256" key="1">
    <source>
        <dbReference type="ARBA" id="ARBA00005046"/>
    </source>
</evidence>
<evidence type="ECO:0000256" key="4">
    <source>
        <dbReference type="ARBA" id="ARBA00013858"/>
    </source>
</evidence>
<dbReference type="AlphaFoldDB" id="A0A059FIG6"/>
<dbReference type="EMBL" id="ARYJ01000002">
    <property type="protein sequence ID" value="KCZ90331.1"/>
    <property type="molecule type" value="Genomic_DNA"/>
</dbReference>
<comment type="subunit">
    <text evidence="7">Heterotetramer of 2 MoaD subunits and 2 MoaE subunits. Also stable as homodimer. The enzyme changes between these two forms during catalysis.</text>
</comment>
<protein>
    <recommendedName>
        <fullName evidence="4">Molybdopterin synthase catalytic subunit</fullName>
        <ecNumber evidence="3">2.8.1.12</ecNumber>
    </recommendedName>
    <alternativeName>
        <fullName evidence="10">MPT synthase subunit 2</fullName>
    </alternativeName>
    <alternativeName>
        <fullName evidence="8">Molybdenum cofactor biosynthesis protein E</fullName>
    </alternativeName>
    <alternativeName>
        <fullName evidence="9">Molybdopterin-converting factor large subunit</fullName>
    </alternativeName>
    <alternativeName>
        <fullName evidence="11">Molybdopterin-converting factor subunit 2</fullName>
    </alternativeName>
</protein>
<dbReference type="Pfam" id="PF02391">
    <property type="entry name" value="MoaE"/>
    <property type="match status" value="1"/>
</dbReference>
<comment type="similarity">
    <text evidence="2">Belongs to the MoaE family.</text>
</comment>
<organism evidence="14 15">
    <name type="scientific">Hyphomonas jannaschiana VP2</name>
    <dbReference type="NCBI Taxonomy" id="1280952"/>
    <lineage>
        <taxon>Bacteria</taxon>
        <taxon>Pseudomonadati</taxon>
        <taxon>Pseudomonadota</taxon>
        <taxon>Alphaproteobacteria</taxon>
        <taxon>Hyphomonadales</taxon>
        <taxon>Hyphomonadaceae</taxon>
        <taxon>Hyphomonas</taxon>
    </lineage>
</organism>
<comment type="function">
    <text evidence="6">Converts molybdopterin precursor Z into molybdopterin. This requires the incorporation of two sulfur atoms into precursor Z to generate a dithiolene group. The sulfur is provided by MoaD.</text>
</comment>
<name>A0A059FIG6_9PROT</name>
<comment type="pathway">
    <text evidence="1">Cofactor biosynthesis; molybdopterin biosynthesis.</text>
</comment>
<accession>A0A059FIG6</accession>
<evidence type="ECO:0000256" key="9">
    <source>
        <dbReference type="ARBA" id="ARBA00030407"/>
    </source>
</evidence>
<dbReference type="PATRIC" id="fig|1280952.3.peg.767"/>
<evidence type="ECO:0000313" key="15">
    <source>
        <dbReference type="Proteomes" id="UP000024816"/>
    </source>
</evidence>
<dbReference type="UniPathway" id="UPA00344"/>